<keyword evidence="1" id="KW-0812">Transmembrane</keyword>
<dbReference type="AlphaFoldDB" id="C7LZN8"/>
<evidence type="ECO:0000256" key="1">
    <source>
        <dbReference type="SAM" id="Phobius"/>
    </source>
</evidence>
<dbReference type="Proteomes" id="UP000000771">
    <property type="component" value="Chromosome"/>
</dbReference>
<keyword evidence="1" id="KW-0472">Membrane</keyword>
<dbReference type="RefSeq" id="WP_015798682.1">
    <property type="nucleotide sequence ID" value="NC_013124.1"/>
</dbReference>
<keyword evidence="3" id="KW-1185">Reference proteome</keyword>
<protein>
    <submittedName>
        <fullName evidence="2">Uncharacterized protein</fullName>
    </submittedName>
</protein>
<organism evidence="2 3">
    <name type="scientific">Acidimicrobium ferrooxidans (strain DSM 10331 / JCM 15462 / NBRC 103882 / ICP)</name>
    <dbReference type="NCBI Taxonomy" id="525909"/>
    <lineage>
        <taxon>Bacteria</taxon>
        <taxon>Bacillati</taxon>
        <taxon>Actinomycetota</taxon>
        <taxon>Acidimicrobiia</taxon>
        <taxon>Acidimicrobiales</taxon>
        <taxon>Acidimicrobiaceae</taxon>
        <taxon>Acidimicrobium</taxon>
    </lineage>
</organism>
<feature type="transmembrane region" description="Helical" evidence="1">
    <location>
        <begin position="37"/>
        <end position="54"/>
    </location>
</feature>
<dbReference type="STRING" id="525909.Afer_1265"/>
<evidence type="ECO:0000313" key="2">
    <source>
        <dbReference type="EMBL" id="ACU54196.1"/>
    </source>
</evidence>
<name>C7LZN8_ACIFD</name>
<accession>C7LZN8</accession>
<reference evidence="2 3" key="1">
    <citation type="journal article" date="2009" name="Stand. Genomic Sci.">
        <title>Complete genome sequence of Acidimicrobium ferrooxidans type strain (ICP).</title>
        <authorList>
            <person name="Clum A."/>
            <person name="Nolan M."/>
            <person name="Lang E."/>
            <person name="Glavina Del Rio T."/>
            <person name="Tice H."/>
            <person name="Copeland A."/>
            <person name="Cheng J.F."/>
            <person name="Lucas S."/>
            <person name="Chen F."/>
            <person name="Bruce D."/>
            <person name="Goodwin L."/>
            <person name="Pitluck S."/>
            <person name="Ivanova N."/>
            <person name="Mavrommatis K."/>
            <person name="Mikhailova N."/>
            <person name="Pati A."/>
            <person name="Chen A."/>
            <person name="Palaniappan K."/>
            <person name="Goker M."/>
            <person name="Spring S."/>
            <person name="Land M."/>
            <person name="Hauser L."/>
            <person name="Chang Y.J."/>
            <person name="Jeffries C.C."/>
            <person name="Chain P."/>
            <person name="Bristow J."/>
            <person name="Eisen J.A."/>
            <person name="Markowitz V."/>
            <person name="Hugenholtz P."/>
            <person name="Kyrpides N.C."/>
            <person name="Klenk H.P."/>
            <person name="Lapidus A."/>
        </authorList>
    </citation>
    <scope>NUCLEOTIDE SEQUENCE [LARGE SCALE GENOMIC DNA]</scope>
    <source>
        <strain evidence="3">DSM 10331 / JCM 15462 / NBRC 103882 / ICP</strain>
    </source>
</reference>
<feature type="transmembrane region" description="Helical" evidence="1">
    <location>
        <begin position="12"/>
        <end position="31"/>
    </location>
</feature>
<proteinExistence type="predicted"/>
<dbReference type="KEGG" id="afo:Afer_1265"/>
<gene>
    <name evidence="2" type="ordered locus">Afer_1265</name>
</gene>
<evidence type="ECO:0000313" key="3">
    <source>
        <dbReference type="Proteomes" id="UP000000771"/>
    </source>
</evidence>
<dbReference type="EMBL" id="CP001631">
    <property type="protein sequence ID" value="ACU54196.1"/>
    <property type="molecule type" value="Genomic_DNA"/>
</dbReference>
<sequence length="66" mass="6633">MSGSGQLQRAAGWFLLALVVAVMGALAAGAIGGGAAGIGAMVLVGVIFVALLIVGGRRRRFRRRAP</sequence>
<keyword evidence="1" id="KW-1133">Transmembrane helix</keyword>
<dbReference type="HOGENOM" id="CLU_2821258_0_0_11"/>